<dbReference type="KEGG" id="ddo:I597_2040"/>
<evidence type="ECO:0000256" key="1">
    <source>
        <dbReference type="ARBA" id="ARBA00009512"/>
    </source>
</evidence>
<dbReference type="InterPro" id="IPR014717">
    <property type="entry name" value="Transl_elong_EF1B/ribsomal_bS6"/>
</dbReference>
<keyword evidence="8" id="KW-1185">Reference proteome</keyword>
<dbReference type="NCBIfam" id="TIGR00166">
    <property type="entry name" value="S6"/>
    <property type="match status" value="1"/>
</dbReference>
<dbReference type="InterPro" id="IPR000529">
    <property type="entry name" value="Ribosomal_bS6"/>
</dbReference>
<dbReference type="Gene3D" id="3.30.70.60">
    <property type="match status" value="1"/>
</dbReference>
<dbReference type="CDD" id="cd00473">
    <property type="entry name" value="bS6"/>
    <property type="match status" value="1"/>
</dbReference>
<keyword evidence="3 6" id="KW-0687">Ribonucleoprotein</keyword>
<sequence>MNHYETVFILNPVLSDDQIKETVKKYEGLLKEKGAKMISKEDWGLKKLAYPIQNKKSGFYHLLEFTVDGQAINDYELAFRRDERVMRYLTVAMDKHAISWAERRREKLKKQKA</sequence>
<organism evidence="7 8">
    <name type="scientific">Dokdonia donghaensis DSW-1</name>
    <dbReference type="NCBI Taxonomy" id="1300343"/>
    <lineage>
        <taxon>Bacteria</taxon>
        <taxon>Pseudomonadati</taxon>
        <taxon>Bacteroidota</taxon>
        <taxon>Flavobacteriia</taxon>
        <taxon>Flavobacteriales</taxon>
        <taxon>Flavobacteriaceae</taxon>
        <taxon>Dokdonia</taxon>
    </lineage>
</organism>
<dbReference type="RefSeq" id="WP_021778999.1">
    <property type="nucleotide sequence ID" value="NZ_CP015125.1"/>
</dbReference>
<protein>
    <recommendedName>
        <fullName evidence="5 6">Small ribosomal subunit protein bS6</fullName>
    </recommendedName>
</protein>
<dbReference type="GO" id="GO:0005840">
    <property type="term" value="C:ribosome"/>
    <property type="evidence" value="ECO:0007669"/>
    <property type="project" value="UniProtKB-KW"/>
</dbReference>
<dbReference type="AlphaFoldDB" id="A0A0A2GRG1"/>
<evidence type="ECO:0000256" key="4">
    <source>
        <dbReference type="ARBA" id="ARBA00035104"/>
    </source>
</evidence>
<dbReference type="Pfam" id="PF01250">
    <property type="entry name" value="Ribosomal_S6"/>
    <property type="match status" value="1"/>
</dbReference>
<gene>
    <name evidence="6" type="primary">rpsF</name>
    <name evidence="7" type="ORF">NV36_02460</name>
</gene>
<dbReference type="PANTHER" id="PTHR21011">
    <property type="entry name" value="MITOCHONDRIAL 28S RIBOSOMAL PROTEIN S6"/>
    <property type="match status" value="1"/>
</dbReference>
<dbReference type="GO" id="GO:0070181">
    <property type="term" value="F:small ribosomal subunit rRNA binding"/>
    <property type="evidence" value="ECO:0007669"/>
    <property type="project" value="TreeGrafter"/>
</dbReference>
<dbReference type="PANTHER" id="PTHR21011:SF1">
    <property type="entry name" value="SMALL RIBOSOMAL SUBUNIT PROTEIN BS6M"/>
    <property type="match status" value="1"/>
</dbReference>
<reference evidence="7 8" key="1">
    <citation type="submission" date="2014-10" db="EMBL/GenBank/DDBJ databases">
        <title>Draft genome sequence of the proteorhodopsin-containing marine bacterium Dokdonia donghaensis.</title>
        <authorList>
            <person name="Gomez-Consarnau L."/>
            <person name="Gonzalez J.M."/>
            <person name="Riedel T."/>
            <person name="Jaenicke S."/>
            <person name="Wagner-Doebler I."/>
            <person name="Fuhrman J.A."/>
        </authorList>
    </citation>
    <scope>NUCLEOTIDE SEQUENCE [LARGE SCALE GENOMIC DNA]</scope>
    <source>
        <strain evidence="7 8">DSW-1</strain>
    </source>
</reference>
<evidence type="ECO:0000256" key="5">
    <source>
        <dbReference type="ARBA" id="ARBA00035294"/>
    </source>
</evidence>
<keyword evidence="6" id="KW-0694">RNA-binding</keyword>
<name>A0A0A2GRG1_9FLAO</name>
<evidence type="ECO:0000256" key="6">
    <source>
        <dbReference type="HAMAP-Rule" id="MF_00360"/>
    </source>
</evidence>
<dbReference type="SUPFAM" id="SSF54995">
    <property type="entry name" value="Ribosomal protein S6"/>
    <property type="match status" value="1"/>
</dbReference>
<dbReference type="GO" id="GO:0005737">
    <property type="term" value="C:cytoplasm"/>
    <property type="evidence" value="ECO:0007669"/>
    <property type="project" value="UniProtKB-ARBA"/>
</dbReference>
<dbReference type="OrthoDB" id="9812702at2"/>
<dbReference type="HAMAP" id="MF_00360">
    <property type="entry name" value="Ribosomal_bS6"/>
    <property type="match status" value="1"/>
</dbReference>
<evidence type="ECO:0000313" key="8">
    <source>
        <dbReference type="Proteomes" id="UP000030140"/>
    </source>
</evidence>
<accession>A0A0A2GRG1</accession>
<dbReference type="PATRIC" id="fig|1300343.5.peg.2049"/>
<dbReference type="GO" id="GO:1990904">
    <property type="term" value="C:ribonucleoprotein complex"/>
    <property type="evidence" value="ECO:0007669"/>
    <property type="project" value="UniProtKB-KW"/>
</dbReference>
<evidence type="ECO:0000256" key="2">
    <source>
        <dbReference type="ARBA" id="ARBA00022980"/>
    </source>
</evidence>
<dbReference type="EMBL" id="JSAQ01000001">
    <property type="protein sequence ID" value="KGO05817.1"/>
    <property type="molecule type" value="Genomic_DNA"/>
</dbReference>
<evidence type="ECO:0000256" key="3">
    <source>
        <dbReference type="ARBA" id="ARBA00023274"/>
    </source>
</evidence>
<evidence type="ECO:0000313" key="7">
    <source>
        <dbReference type="EMBL" id="KGO05817.1"/>
    </source>
</evidence>
<dbReference type="InterPro" id="IPR035980">
    <property type="entry name" value="Ribosomal_bS6_sf"/>
</dbReference>
<dbReference type="InterPro" id="IPR020814">
    <property type="entry name" value="Ribosomal_S6_plastid/chlpt"/>
</dbReference>
<keyword evidence="6" id="KW-0699">rRNA-binding</keyword>
<dbReference type="GO" id="GO:0003735">
    <property type="term" value="F:structural constituent of ribosome"/>
    <property type="evidence" value="ECO:0007669"/>
    <property type="project" value="InterPro"/>
</dbReference>
<comment type="similarity">
    <text evidence="1 6">Belongs to the bacterial ribosomal protein bS6 family.</text>
</comment>
<keyword evidence="2 6" id="KW-0689">Ribosomal protein</keyword>
<dbReference type="GO" id="GO:0006412">
    <property type="term" value="P:translation"/>
    <property type="evidence" value="ECO:0007669"/>
    <property type="project" value="UniProtKB-UniRule"/>
</dbReference>
<proteinExistence type="inferred from homology"/>
<comment type="function">
    <text evidence="4 6">Binds together with bS18 to 16S ribosomal RNA.</text>
</comment>
<dbReference type="Proteomes" id="UP000030140">
    <property type="component" value="Unassembled WGS sequence"/>
</dbReference>
<comment type="caution">
    <text evidence="7">The sequence shown here is derived from an EMBL/GenBank/DDBJ whole genome shotgun (WGS) entry which is preliminary data.</text>
</comment>